<feature type="region of interest" description="Disordered" evidence="1">
    <location>
        <begin position="132"/>
        <end position="159"/>
    </location>
</feature>
<feature type="compositionally biased region" description="Low complexity" evidence="1">
    <location>
        <begin position="132"/>
        <end position="153"/>
    </location>
</feature>
<dbReference type="OrthoDB" id="5243487at2"/>
<name>A0A249KH67_9ACTN</name>
<dbReference type="RefSeq" id="WP_095673722.1">
    <property type="nucleotide sequence ID" value="NZ_CP016773.1"/>
</dbReference>
<dbReference type="Pfam" id="PF13464">
    <property type="entry name" value="RodZ_C"/>
    <property type="match status" value="1"/>
</dbReference>
<keyword evidence="4" id="KW-1185">Reference proteome</keyword>
<dbReference type="GO" id="GO:0003677">
    <property type="term" value="F:DNA binding"/>
    <property type="evidence" value="ECO:0007669"/>
    <property type="project" value="InterPro"/>
</dbReference>
<dbReference type="Proteomes" id="UP000217215">
    <property type="component" value="Chromosome"/>
</dbReference>
<gene>
    <name evidence="3" type="ORF">A1sIA56_04350</name>
</gene>
<dbReference type="GO" id="GO:0016787">
    <property type="term" value="F:hydrolase activity"/>
    <property type="evidence" value="ECO:0007669"/>
    <property type="project" value="UniProtKB-KW"/>
</dbReference>
<sequence length="235" mass="25088">MTLGSTIRDAREAARLSITSLSEATSIRIGLLTEMENNNFIHCGGDTYARGHLRNIAPKIGLDAQTLINLYNEEHSTEHRAIQDLLVENNVMQVPSEAKKISWKVPAIASVAVLLLLGLVQIVISNQSADVAPAKPKTTTASPTPAAAPTASTETNSGPVELSITAARGNSYIHIIADGETLAKGSIFQGETKSFKGEKVISIYFSNPAGLDVTLNGKQLAPLGGQNEEVRRTFR</sequence>
<dbReference type="InterPro" id="IPR025194">
    <property type="entry name" value="RodZ-like_C"/>
</dbReference>
<evidence type="ECO:0000256" key="1">
    <source>
        <dbReference type="SAM" id="MobiDB-lite"/>
    </source>
</evidence>
<dbReference type="PANTHER" id="PTHR34475">
    <property type="match status" value="1"/>
</dbReference>
<proteinExistence type="predicted"/>
<accession>A0A249KH67</accession>
<reference evidence="3 4" key="1">
    <citation type="submission" date="2016-07" db="EMBL/GenBank/DDBJ databases">
        <title>High microdiversification within the ubiquitous acI lineage of Actinobacteria.</title>
        <authorList>
            <person name="Neuenschwander S.M."/>
            <person name="Salcher M."/>
            <person name="Ghai R."/>
            <person name="Pernthaler J."/>
        </authorList>
    </citation>
    <scope>NUCLEOTIDE SEQUENCE [LARGE SCALE GENOMIC DNA]</scope>
    <source>
        <strain evidence="3">MMS-IA-56</strain>
    </source>
</reference>
<feature type="domain" description="Cytoskeleton protein RodZ-like C-terminal" evidence="2">
    <location>
        <begin position="167"/>
        <end position="232"/>
    </location>
</feature>
<dbReference type="InterPro" id="IPR010982">
    <property type="entry name" value="Lambda_DNA-bd_dom_sf"/>
</dbReference>
<dbReference type="KEGG" id="psuf:A1sIA56_04350"/>
<organism evidence="3 4">
    <name type="scientific">Candidatus Planktophila sulfonica</name>
    <dbReference type="NCBI Taxonomy" id="1884904"/>
    <lineage>
        <taxon>Bacteria</taxon>
        <taxon>Bacillati</taxon>
        <taxon>Actinomycetota</taxon>
        <taxon>Actinomycetes</taxon>
        <taxon>Candidatus Nanopelagicales</taxon>
        <taxon>Candidatus Nanopelagicaceae</taxon>
        <taxon>Candidatus Planktophila</taxon>
    </lineage>
</organism>
<dbReference type="AlphaFoldDB" id="A0A249KH67"/>
<dbReference type="EMBL" id="CP016773">
    <property type="protein sequence ID" value="ASY16131.1"/>
    <property type="molecule type" value="Genomic_DNA"/>
</dbReference>
<dbReference type="Gene3D" id="1.10.260.40">
    <property type="entry name" value="lambda repressor-like DNA-binding domains"/>
    <property type="match status" value="1"/>
</dbReference>
<dbReference type="InterPro" id="IPR050400">
    <property type="entry name" value="Bact_Cytoskel_RodZ"/>
</dbReference>
<keyword evidence="3" id="KW-0378">Hydrolase</keyword>
<evidence type="ECO:0000313" key="3">
    <source>
        <dbReference type="EMBL" id="ASY16131.1"/>
    </source>
</evidence>
<dbReference type="PANTHER" id="PTHR34475:SF1">
    <property type="entry name" value="CYTOSKELETON PROTEIN RODZ"/>
    <property type="match status" value="1"/>
</dbReference>
<dbReference type="Pfam" id="PF13413">
    <property type="entry name" value="HTH_25"/>
    <property type="match status" value="1"/>
</dbReference>
<evidence type="ECO:0000259" key="2">
    <source>
        <dbReference type="Pfam" id="PF13464"/>
    </source>
</evidence>
<protein>
    <submittedName>
        <fullName evidence="3">Phosphohydrolase</fullName>
    </submittedName>
</protein>
<evidence type="ECO:0000313" key="4">
    <source>
        <dbReference type="Proteomes" id="UP000217215"/>
    </source>
</evidence>